<proteinExistence type="predicted"/>
<dbReference type="Pfam" id="PF01464">
    <property type="entry name" value="SLT"/>
    <property type="match status" value="1"/>
</dbReference>
<feature type="transmembrane region" description="Helical" evidence="2">
    <location>
        <begin position="41"/>
        <end position="62"/>
    </location>
</feature>
<keyword evidence="5" id="KW-1185">Reference proteome</keyword>
<dbReference type="CDD" id="cd16896">
    <property type="entry name" value="LT_Slt70-like"/>
    <property type="match status" value="1"/>
</dbReference>
<dbReference type="InterPro" id="IPR008258">
    <property type="entry name" value="Transglycosylase_SLT_dom_1"/>
</dbReference>
<feature type="compositionally biased region" description="Low complexity" evidence="1">
    <location>
        <begin position="1"/>
        <end position="10"/>
    </location>
</feature>
<dbReference type="RefSeq" id="WP_254569199.1">
    <property type="nucleotide sequence ID" value="NZ_CP098502.1"/>
</dbReference>
<organism evidence="4 5">
    <name type="scientific">Paraconexibacter antarcticus</name>
    <dbReference type="NCBI Taxonomy" id="2949664"/>
    <lineage>
        <taxon>Bacteria</taxon>
        <taxon>Bacillati</taxon>
        <taxon>Actinomycetota</taxon>
        <taxon>Thermoleophilia</taxon>
        <taxon>Solirubrobacterales</taxon>
        <taxon>Paraconexibacteraceae</taxon>
        <taxon>Paraconexibacter</taxon>
    </lineage>
</organism>
<dbReference type="SUPFAM" id="SSF53955">
    <property type="entry name" value="Lysozyme-like"/>
    <property type="match status" value="1"/>
</dbReference>
<reference evidence="4 5" key="1">
    <citation type="submission" date="2022-06" db="EMBL/GenBank/DDBJ databases">
        <title>Paraconexibacter antarcticus.</title>
        <authorList>
            <person name="Kim C.S."/>
        </authorList>
    </citation>
    <scope>NUCLEOTIDE SEQUENCE [LARGE SCALE GENOMIC DNA]</scope>
    <source>
        <strain evidence="4 5">02-257</strain>
    </source>
</reference>
<keyword evidence="2" id="KW-1133">Transmembrane helix</keyword>
<evidence type="ECO:0000256" key="2">
    <source>
        <dbReference type="SAM" id="Phobius"/>
    </source>
</evidence>
<accession>A0ABY5DNM4</accession>
<dbReference type="PANTHER" id="PTHR37423">
    <property type="entry name" value="SOLUBLE LYTIC MUREIN TRANSGLYCOSYLASE-RELATED"/>
    <property type="match status" value="1"/>
</dbReference>
<dbReference type="Gene3D" id="1.10.530.10">
    <property type="match status" value="1"/>
</dbReference>
<evidence type="ECO:0000313" key="5">
    <source>
        <dbReference type="Proteomes" id="UP001056035"/>
    </source>
</evidence>
<protein>
    <submittedName>
        <fullName evidence="4">Lytic transglycosylase domain-containing protein</fullName>
    </submittedName>
</protein>
<dbReference type="EMBL" id="CP098502">
    <property type="protein sequence ID" value="UTI62461.1"/>
    <property type="molecule type" value="Genomic_DNA"/>
</dbReference>
<keyword evidence="2" id="KW-0812">Transmembrane</keyword>
<evidence type="ECO:0000256" key="1">
    <source>
        <dbReference type="SAM" id="MobiDB-lite"/>
    </source>
</evidence>
<keyword evidence="2" id="KW-0472">Membrane</keyword>
<dbReference type="InterPro" id="IPR023346">
    <property type="entry name" value="Lysozyme-like_dom_sf"/>
</dbReference>
<evidence type="ECO:0000259" key="3">
    <source>
        <dbReference type="Pfam" id="PF01464"/>
    </source>
</evidence>
<dbReference type="Proteomes" id="UP001056035">
    <property type="component" value="Chromosome"/>
</dbReference>
<dbReference type="PANTHER" id="PTHR37423:SF2">
    <property type="entry name" value="MEMBRANE-BOUND LYTIC MUREIN TRANSGLYCOSYLASE C"/>
    <property type="match status" value="1"/>
</dbReference>
<feature type="domain" description="Transglycosylase SLT" evidence="3">
    <location>
        <begin position="78"/>
        <end position="191"/>
    </location>
</feature>
<evidence type="ECO:0000313" key="4">
    <source>
        <dbReference type="EMBL" id="UTI62461.1"/>
    </source>
</evidence>
<name>A0ABY5DNM4_9ACTN</name>
<sequence length="229" mass="25281">MTTRSASQRAAQRRPAKPRPSAEDRRRAGVRSRAPQRRRRLFVVLLTIVASAGLAAIVLPHFGDKLKEITLPLRHEDIIRQQAKDKGLDPALIAGVIYAESHFRDGQTSSAGALGLMQLTPETAKDIARRSGGSAFDVKDLATPQVNISYGAYYLRGLERSYGGNDTLVLAAYNAGQGNVDKWLRQAQAEDRTFTVSDIPFPETKAYVEKVLQARNDYRANYASELGLR</sequence>
<feature type="region of interest" description="Disordered" evidence="1">
    <location>
        <begin position="1"/>
        <end position="33"/>
    </location>
</feature>
<gene>
    <name evidence="4" type="ORF">NBH00_13930</name>
</gene>